<keyword evidence="2" id="KW-1185">Reference proteome</keyword>
<protein>
    <submittedName>
        <fullName evidence="1">Uncharacterized protein</fullName>
    </submittedName>
</protein>
<dbReference type="EMBL" id="ACSH02000008">
    <property type="protein sequence ID" value="EFM48165.1"/>
    <property type="molecule type" value="Genomic_DNA"/>
</dbReference>
<dbReference type="AlphaFoldDB" id="E0DI22"/>
<proteinExistence type="predicted"/>
<comment type="caution">
    <text evidence="1">The sequence shown here is derived from an EMBL/GenBank/DDBJ whole genome shotgun (WGS) entry which is preliminary data.</text>
</comment>
<accession>E0DI22</accession>
<name>E0DI22_9CORY</name>
<dbReference type="Proteomes" id="UP000004218">
    <property type="component" value="Unassembled WGS sequence"/>
</dbReference>
<sequence length="40" mass="4496">MLGFGEGVCFRFGKKHFGAAYHLRDECHIFNIFGVTACSE</sequence>
<reference evidence="1" key="1">
    <citation type="submission" date="2010-08" db="EMBL/GenBank/DDBJ databases">
        <authorList>
            <person name="Harkins D.M."/>
            <person name="Madupu R."/>
            <person name="Durkin A.S."/>
            <person name="Torralba M."/>
            <person name="Methe B."/>
            <person name="Sutton G.G."/>
            <person name="Nelson K.E."/>
        </authorList>
    </citation>
    <scope>NUCLEOTIDE SEQUENCE [LARGE SCALE GENOMIC DNA]</scope>
    <source>
        <strain evidence="1">ATCC 14266</strain>
    </source>
</reference>
<organism evidence="1 2">
    <name type="scientific">Corynebacterium matruchotii ATCC 14266</name>
    <dbReference type="NCBI Taxonomy" id="553207"/>
    <lineage>
        <taxon>Bacteria</taxon>
        <taxon>Bacillati</taxon>
        <taxon>Actinomycetota</taxon>
        <taxon>Actinomycetes</taxon>
        <taxon>Mycobacteriales</taxon>
        <taxon>Corynebacteriaceae</taxon>
        <taxon>Corynebacterium</taxon>
    </lineage>
</organism>
<gene>
    <name evidence="1" type="ORF">HMPREF0299_5331</name>
</gene>
<evidence type="ECO:0000313" key="1">
    <source>
        <dbReference type="EMBL" id="EFM48165.1"/>
    </source>
</evidence>
<evidence type="ECO:0000313" key="2">
    <source>
        <dbReference type="Proteomes" id="UP000004218"/>
    </source>
</evidence>